<reference evidence="3 4" key="1">
    <citation type="journal article" date="2010" name="Science">
        <title>Genomic analysis of organismal complexity in the multicellular green alga Volvox carteri.</title>
        <authorList>
            <person name="Prochnik S.E."/>
            <person name="Umen J."/>
            <person name="Nedelcu A.M."/>
            <person name="Hallmann A."/>
            <person name="Miller S.M."/>
            <person name="Nishii I."/>
            <person name="Ferris P."/>
            <person name="Kuo A."/>
            <person name="Mitros T."/>
            <person name="Fritz-Laylin L.K."/>
            <person name="Hellsten U."/>
            <person name="Chapman J."/>
            <person name="Simakov O."/>
            <person name="Rensing S.A."/>
            <person name="Terry A."/>
            <person name="Pangilinan J."/>
            <person name="Kapitonov V."/>
            <person name="Jurka J."/>
            <person name="Salamov A."/>
            <person name="Shapiro H."/>
            <person name="Schmutz J."/>
            <person name="Grimwood J."/>
            <person name="Lindquist E."/>
            <person name="Lucas S."/>
            <person name="Grigoriev I.V."/>
            <person name="Schmitt R."/>
            <person name="Kirk D."/>
            <person name="Rokhsar D.S."/>
        </authorList>
    </citation>
    <scope>NUCLEOTIDE SEQUENCE [LARGE SCALE GENOMIC DNA]</scope>
    <source>
        <strain evidence="4">f. Nagariensis / Eve</strain>
    </source>
</reference>
<protein>
    <recommendedName>
        <fullName evidence="5">Nucleotide-diphospho-sugar transferase domain-containing protein</fullName>
    </recommendedName>
</protein>
<proteinExistence type="predicted"/>
<dbReference type="KEGG" id="vcn:VOLCADRAFT_97349"/>
<gene>
    <name evidence="3" type="ORF">VOLCADRAFT_97349</name>
</gene>
<dbReference type="AlphaFoldDB" id="D8UCI7"/>
<feature type="region of interest" description="Disordered" evidence="1">
    <location>
        <begin position="317"/>
        <end position="349"/>
    </location>
</feature>
<keyword evidence="4" id="KW-1185">Reference proteome</keyword>
<dbReference type="InParanoid" id="D8UCI7"/>
<keyword evidence="2" id="KW-0732">Signal</keyword>
<feature type="chain" id="PRO_5003124382" description="Nucleotide-diphospho-sugar transferase domain-containing protein" evidence="2">
    <location>
        <begin position="23"/>
        <end position="792"/>
    </location>
</feature>
<evidence type="ECO:0000313" key="4">
    <source>
        <dbReference type="Proteomes" id="UP000001058"/>
    </source>
</evidence>
<evidence type="ECO:0000256" key="1">
    <source>
        <dbReference type="SAM" id="MobiDB-lite"/>
    </source>
</evidence>
<accession>D8UCI7</accession>
<dbReference type="RefSeq" id="XP_002956414.1">
    <property type="nucleotide sequence ID" value="XM_002956368.1"/>
</dbReference>
<dbReference type="OrthoDB" id="523829at2759"/>
<name>D8UCI7_VOLCA</name>
<dbReference type="GeneID" id="9619308"/>
<dbReference type="eggNOG" id="ENOG502SWYX">
    <property type="taxonomic scope" value="Eukaryota"/>
</dbReference>
<dbReference type="Proteomes" id="UP000001058">
    <property type="component" value="Unassembled WGS sequence"/>
</dbReference>
<sequence>MFVHIFGLALCVLALAAVQMKAQPASETLSHNLQERNPVCRRRGQGAYCSAGHVGGYIGPIDTAQELKAALKATAFNKEIIIFAENRVAHAAHAVSRLRGAAGYGHVLPVMDSRLCHRLGRIFVAFTSEQGPLSCVSYATADQSGIPYPAGFRYFRTGFGLTAWWQKWFTVARSVLLGYNVMAVDSDVLVLDDWYWRVKQPPISSYNMMSQAECDICINGGFSYIQNASSRGPVAWLLYEAVHRAVRWAEDSSAVTALSQRLTREPQWVTCADDQTLLTDTMWNAVNGKIGFGSMRCMLSDDEEALAKLGYEGSRRNHSCRPLSSQHHSGPTGRPGDFQGANGPGAGGAPGFFPADYELTGELAEVACDSFNDPWHCRRFGGNISIQSAVLRMPHSGGVWPKERGGYPFNPEIGPYTRAYRQAMLDLGVPLPPDPEDPATAQQAKDTQPELFGLLNVLGYRGGDGRCSGCWLESQWYVTGRLGLWHTHLSGVPQVQSIGHLHAGLYPGDFQKLLLMQVTGHYDWRVAGRLGGGPYRVFYTNYPDYRALEWALLEKVEDFQRVVAYAPGVITPQMSKEDFVRASAGLAQVAVSLGAVAAWPAVPCTSDWVLSPQARASSTSPRGAATSAPWFHINTAYTVLPFGESWDQLQCEWTAFTSEDCLMNRRHSFPDGRDSGRGMLAVEFAHLLQRRAHHNATLLRGPTPETTLRLTEWYEVQQVHLLLLNSEVLLQQLHQHEPVTVMWLDRLVGAVQGMADTTEQTYNTWKQRCRALKYFDLPEYERNACLAPPGAH</sequence>
<feature type="signal peptide" evidence="2">
    <location>
        <begin position="1"/>
        <end position="22"/>
    </location>
</feature>
<dbReference type="EMBL" id="GL378381">
    <property type="protein sequence ID" value="EFJ42558.1"/>
    <property type="molecule type" value="Genomic_DNA"/>
</dbReference>
<evidence type="ECO:0008006" key="5">
    <source>
        <dbReference type="Google" id="ProtNLM"/>
    </source>
</evidence>
<organism evidence="4">
    <name type="scientific">Volvox carteri f. nagariensis</name>
    <dbReference type="NCBI Taxonomy" id="3068"/>
    <lineage>
        <taxon>Eukaryota</taxon>
        <taxon>Viridiplantae</taxon>
        <taxon>Chlorophyta</taxon>
        <taxon>core chlorophytes</taxon>
        <taxon>Chlorophyceae</taxon>
        <taxon>CS clade</taxon>
        <taxon>Chlamydomonadales</taxon>
        <taxon>Volvocaceae</taxon>
        <taxon>Volvox</taxon>
    </lineage>
</organism>
<evidence type="ECO:0000313" key="3">
    <source>
        <dbReference type="EMBL" id="EFJ42558.1"/>
    </source>
</evidence>
<evidence type="ECO:0000256" key="2">
    <source>
        <dbReference type="SAM" id="SignalP"/>
    </source>
</evidence>